<protein>
    <submittedName>
        <fullName evidence="2">Uncharacterized protein</fullName>
    </submittedName>
</protein>
<dbReference type="Proteomes" id="UP000887565">
    <property type="component" value="Unplaced"/>
</dbReference>
<sequence length="78" mass="9433">METRRMDTLKDNFSNFYSDFEKNEQKFAKNLEKCAKNRRKIDQNVDQDHASSSIMHHQNWIFYPKRHQPVFALNPTSQ</sequence>
<accession>A0A915JZ66</accession>
<proteinExistence type="predicted"/>
<evidence type="ECO:0000313" key="1">
    <source>
        <dbReference type="Proteomes" id="UP000887565"/>
    </source>
</evidence>
<dbReference type="AlphaFoldDB" id="A0A915JZ66"/>
<evidence type="ECO:0000313" key="2">
    <source>
        <dbReference type="WBParaSite" id="nRc.2.0.1.t31354-RA"/>
    </source>
</evidence>
<reference evidence="2" key="1">
    <citation type="submission" date="2022-11" db="UniProtKB">
        <authorList>
            <consortium name="WormBaseParasite"/>
        </authorList>
    </citation>
    <scope>IDENTIFICATION</scope>
</reference>
<name>A0A915JZ66_ROMCU</name>
<organism evidence="1 2">
    <name type="scientific">Romanomermis culicivorax</name>
    <name type="common">Nematode worm</name>
    <dbReference type="NCBI Taxonomy" id="13658"/>
    <lineage>
        <taxon>Eukaryota</taxon>
        <taxon>Metazoa</taxon>
        <taxon>Ecdysozoa</taxon>
        <taxon>Nematoda</taxon>
        <taxon>Enoplea</taxon>
        <taxon>Dorylaimia</taxon>
        <taxon>Mermithida</taxon>
        <taxon>Mermithoidea</taxon>
        <taxon>Mermithidae</taxon>
        <taxon>Romanomermis</taxon>
    </lineage>
</organism>
<keyword evidence="1" id="KW-1185">Reference proteome</keyword>
<dbReference type="WBParaSite" id="nRc.2.0.1.t31354-RA">
    <property type="protein sequence ID" value="nRc.2.0.1.t31354-RA"/>
    <property type="gene ID" value="nRc.2.0.1.g31354"/>
</dbReference>